<dbReference type="OMA" id="NWWTRRS"/>
<dbReference type="InterPro" id="IPR019251">
    <property type="entry name" value="DUF2231_TM"/>
</dbReference>
<evidence type="ECO:0000313" key="3">
    <source>
        <dbReference type="EMBL" id="KND00649.1"/>
    </source>
</evidence>
<keyword evidence="4" id="KW-1185">Reference proteome</keyword>
<keyword evidence="1" id="KW-1133">Transmembrane helix</keyword>
<gene>
    <name evidence="3" type="ORF">SPPG_03774</name>
</gene>
<protein>
    <recommendedName>
        <fullName evidence="2">DUF2231 domain-containing protein</fullName>
    </recommendedName>
</protein>
<evidence type="ECO:0000313" key="4">
    <source>
        <dbReference type="Proteomes" id="UP000053201"/>
    </source>
</evidence>
<keyword evidence="1" id="KW-0472">Membrane</keyword>
<accession>A0A0L0HIJ5</accession>
<feature type="domain" description="DUF2231" evidence="2">
    <location>
        <begin position="39"/>
        <end position="185"/>
    </location>
</feature>
<dbReference type="VEuPathDB" id="FungiDB:SPPG_03774"/>
<keyword evidence="1" id="KW-0812">Transmembrane</keyword>
<dbReference type="RefSeq" id="XP_016608688.1">
    <property type="nucleotide sequence ID" value="XM_016752023.1"/>
</dbReference>
<feature type="transmembrane region" description="Helical" evidence="1">
    <location>
        <begin position="12"/>
        <end position="32"/>
    </location>
</feature>
<feature type="transmembrane region" description="Helical" evidence="1">
    <location>
        <begin position="44"/>
        <end position="66"/>
    </location>
</feature>
<sequence length="218" mass="23668">MGEHLYTSASAIFFLQSTMPSITKYVWSILLGHVGENAHPLHPAVVHVPATLYPVAFASDVVGLFMDRFPPVLSFVTSRGLYAFSYYATAASLISTIPAALTGFAEFFTINKERSPEANRTAYWHAGLNISAVAIALFNFLTKRQTVDFAPYKFNIFLSGVGLTGVLYSVYLGGTLVYKHGVGVRRMGEGKKAKVIEGNPNYDLDSELGVPQVGKGCC</sequence>
<reference evidence="3 4" key="1">
    <citation type="submission" date="2009-08" db="EMBL/GenBank/DDBJ databases">
        <title>The Genome Sequence of Spizellomyces punctatus strain DAOM BR117.</title>
        <authorList>
            <consortium name="The Broad Institute Genome Sequencing Platform"/>
            <person name="Russ C."/>
            <person name="Cuomo C."/>
            <person name="Shea T."/>
            <person name="Young S.K."/>
            <person name="Zeng Q."/>
            <person name="Koehrsen M."/>
            <person name="Haas B."/>
            <person name="Borodovsky M."/>
            <person name="Guigo R."/>
            <person name="Alvarado L."/>
            <person name="Berlin A."/>
            <person name="Bochicchio J."/>
            <person name="Borenstein D."/>
            <person name="Chapman S."/>
            <person name="Chen Z."/>
            <person name="Engels R."/>
            <person name="Freedman E."/>
            <person name="Gellesch M."/>
            <person name="Goldberg J."/>
            <person name="Griggs A."/>
            <person name="Gujja S."/>
            <person name="Heiman D."/>
            <person name="Hepburn T."/>
            <person name="Howarth C."/>
            <person name="Jen D."/>
            <person name="Larson L."/>
            <person name="Lewis B."/>
            <person name="Mehta T."/>
            <person name="Park D."/>
            <person name="Pearson M."/>
            <person name="Roberts A."/>
            <person name="Saif S."/>
            <person name="Shenoy N."/>
            <person name="Sisk P."/>
            <person name="Stolte C."/>
            <person name="Sykes S."/>
            <person name="Thomson T."/>
            <person name="Walk T."/>
            <person name="White J."/>
            <person name="Yandava C."/>
            <person name="Burger G."/>
            <person name="Gray M.W."/>
            <person name="Holland P.W.H."/>
            <person name="King N."/>
            <person name="Lang F.B.F."/>
            <person name="Roger A.J."/>
            <person name="Ruiz-Trillo I."/>
            <person name="Lander E."/>
            <person name="Nusbaum C."/>
        </authorList>
    </citation>
    <scope>NUCLEOTIDE SEQUENCE [LARGE SCALE GENOMIC DNA]</scope>
    <source>
        <strain evidence="3 4">DAOM BR117</strain>
    </source>
</reference>
<dbReference type="EMBL" id="KQ257455">
    <property type="protein sequence ID" value="KND00649.1"/>
    <property type="molecule type" value="Genomic_DNA"/>
</dbReference>
<feature type="transmembrane region" description="Helical" evidence="1">
    <location>
        <begin position="122"/>
        <end position="142"/>
    </location>
</feature>
<dbReference type="Proteomes" id="UP000053201">
    <property type="component" value="Unassembled WGS sequence"/>
</dbReference>
<dbReference type="InParanoid" id="A0A0L0HIJ5"/>
<name>A0A0L0HIJ5_SPIPD</name>
<dbReference type="OrthoDB" id="2580011at2759"/>
<dbReference type="AlphaFoldDB" id="A0A0L0HIJ5"/>
<dbReference type="Pfam" id="PF09990">
    <property type="entry name" value="DUF2231"/>
    <property type="match status" value="1"/>
</dbReference>
<feature type="transmembrane region" description="Helical" evidence="1">
    <location>
        <begin position="86"/>
        <end position="110"/>
    </location>
</feature>
<evidence type="ECO:0000259" key="2">
    <source>
        <dbReference type="Pfam" id="PF09990"/>
    </source>
</evidence>
<evidence type="ECO:0000256" key="1">
    <source>
        <dbReference type="SAM" id="Phobius"/>
    </source>
</evidence>
<proteinExistence type="predicted"/>
<organism evidence="3 4">
    <name type="scientific">Spizellomyces punctatus (strain DAOM BR117)</name>
    <dbReference type="NCBI Taxonomy" id="645134"/>
    <lineage>
        <taxon>Eukaryota</taxon>
        <taxon>Fungi</taxon>
        <taxon>Fungi incertae sedis</taxon>
        <taxon>Chytridiomycota</taxon>
        <taxon>Chytridiomycota incertae sedis</taxon>
        <taxon>Chytridiomycetes</taxon>
        <taxon>Spizellomycetales</taxon>
        <taxon>Spizellomycetaceae</taxon>
        <taxon>Spizellomyces</taxon>
    </lineage>
</organism>
<feature type="transmembrane region" description="Helical" evidence="1">
    <location>
        <begin position="154"/>
        <end position="178"/>
    </location>
</feature>
<dbReference type="GeneID" id="27687264"/>